<gene>
    <name evidence="4" type="ORF">Psuf_060310</name>
</gene>
<keyword evidence="2" id="KW-1133">Transmembrane helix</keyword>
<evidence type="ECO:0000259" key="3">
    <source>
        <dbReference type="Pfam" id="PF25302"/>
    </source>
</evidence>
<proteinExistence type="predicted"/>
<feature type="region of interest" description="Disordered" evidence="1">
    <location>
        <begin position="1"/>
        <end position="29"/>
    </location>
</feature>
<dbReference type="EMBL" id="AP022871">
    <property type="protein sequence ID" value="BCB88718.1"/>
    <property type="molecule type" value="Genomic_DNA"/>
</dbReference>
<feature type="domain" description="NAD glycohydrolase translocation F5/8 type C" evidence="3">
    <location>
        <begin position="131"/>
        <end position="220"/>
    </location>
</feature>
<dbReference type="InterPro" id="IPR008979">
    <property type="entry name" value="Galactose-bd-like_sf"/>
</dbReference>
<sequence length="224" mass="24142">MVAPAAAAPQAQYGPEWTAPRRAARGRPARRSFGERLVRTARVVIGVVLIALGTLYAAHAPFKAWVDGQATGVRTWATGLVVQDYAPVNPSSAAPGPGTPAIPANLAGAAIDGFTNTYWSTPVTEKRAPILLVTFSEPVRIDRALVRNGAADEFRTYHRAKDVHLVYSDGQTFDLVLKDTPDPQEVTIEHAVAVTTVEIHILSVYQSVEGDQLALSEIEFFAEQ</sequence>
<keyword evidence="5" id="KW-1185">Reference proteome</keyword>
<feature type="transmembrane region" description="Helical" evidence="2">
    <location>
        <begin position="40"/>
        <end position="58"/>
    </location>
</feature>
<feature type="compositionally biased region" description="Low complexity" evidence="1">
    <location>
        <begin position="1"/>
        <end position="12"/>
    </location>
</feature>
<keyword evidence="2" id="KW-0472">Membrane</keyword>
<evidence type="ECO:0000313" key="5">
    <source>
        <dbReference type="Proteomes" id="UP000503011"/>
    </source>
</evidence>
<dbReference type="Proteomes" id="UP000503011">
    <property type="component" value="Chromosome"/>
</dbReference>
<dbReference type="AlphaFoldDB" id="A0A6F8YS07"/>
<accession>A0A6F8YS07</accession>
<evidence type="ECO:0000256" key="1">
    <source>
        <dbReference type="SAM" id="MobiDB-lite"/>
    </source>
</evidence>
<dbReference type="Pfam" id="PF25302">
    <property type="entry name" value="NADase_transloc"/>
    <property type="match status" value="1"/>
</dbReference>
<dbReference type="KEGG" id="psuu:Psuf_060310"/>
<dbReference type="InterPro" id="IPR057561">
    <property type="entry name" value="NADase_transloc"/>
</dbReference>
<dbReference type="Gene3D" id="2.60.120.260">
    <property type="entry name" value="Galactose-binding domain-like"/>
    <property type="match status" value="1"/>
</dbReference>
<evidence type="ECO:0000256" key="2">
    <source>
        <dbReference type="SAM" id="Phobius"/>
    </source>
</evidence>
<organism evidence="4 5">
    <name type="scientific">Phytohabitans suffuscus</name>
    <dbReference type="NCBI Taxonomy" id="624315"/>
    <lineage>
        <taxon>Bacteria</taxon>
        <taxon>Bacillati</taxon>
        <taxon>Actinomycetota</taxon>
        <taxon>Actinomycetes</taxon>
        <taxon>Micromonosporales</taxon>
        <taxon>Micromonosporaceae</taxon>
    </lineage>
</organism>
<protein>
    <recommendedName>
        <fullName evidence="3">NAD glycohydrolase translocation F5/8 type C domain-containing protein</fullName>
    </recommendedName>
</protein>
<reference evidence="4 5" key="2">
    <citation type="submission" date="2020-03" db="EMBL/GenBank/DDBJ databases">
        <authorList>
            <person name="Ichikawa N."/>
            <person name="Kimura A."/>
            <person name="Kitahashi Y."/>
            <person name="Uohara A."/>
        </authorList>
    </citation>
    <scope>NUCLEOTIDE SEQUENCE [LARGE SCALE GENOMIC DNA]</scope>
    <source>
        <strain evidence="4 5">NBRC 105367</strain>
    </source>
</reference>
<reference evidence="4 5" key="1">
    <citation type="submission" date="2020-03" db="EMBL/GenBank/DDBJ databases">
        <title>Whole genome shotgun sequence of Phytohabitans suffuscus NBRC 105367.</title>
        <authorList>
            <person name="Komaki H."/>
            <person name="Tamura T."/>
        </authorList>
    </citation>
    <scope>NUCLEOTIDE SEQUENCE [LARGE SCALE GENOMIC DNA]</scope>
    <source>
        <strain evidence="4 5">NBRC 105367</strain>
    </source>
</reference>
<evidence type="ECO:0000313" key="4">
    <source>
        <dbReference type="EMBL" id="BCB88718.1"/>
    </source>
</evidence>
<keyword evidence="2" id="KW-0812">Transmembrane</keyword>
<dbReference type="SUPFAM" id="SSF49785">
    <property type="entry name" value="Galactose-binding domain-like"/>
    <property type="match status" value="1"/>
</dbReference>
<name>A0A6F8YS07_9ACTN</name>
<dbReference type="NCBIfam" id="NF047619">
    <property type="entry name" value="NADase_discoid"/>
    <property type="match status" value="1"/>
</dbReference>